<organism evidence="6 7">
    <name type="scientific">Methylosinus sporium</name>
    <dbReference type="NCBI Taxonomy" id="428"/>
    <lineage>
        <taxon>Bacteria</taxon>
        <taxon>Pseudomonadati</taxon>
        <taxon>Pseudomonadota</taxon>
        <taxon>Alphaproteobacteria</taxon>
        <taxon>Hyphomicrobiales</taxon>
        <taxon>Methylocystaceae</taxon>
        <taxon>Methylosinus</taxon>
    </lineage>
</organism>
<dbReference type="InterPro" id="IPR013324">
    <property type="entry name" value="RNA_pol_sigma_r3/r4-like"/>
</dbReference>
<dbReference type="PANTHER" id="PTHR43133">
    <property type="entry name" value="RNA POLYMERASE ECF-TYPE SIGMA FACTO"/>
    <property type="match status" value="1"/>
</dbReference>
<sequence>MIQTNRARLCNQLVESYDELVRQLTRRLGSSDFAYEALHEAFLRLDRVGDAALVQSPKDYIFRTAINIAKDYKKAGRRRVSAAAVDALLEICDEAPDPARIAEARSEIEAFKRAMAELPARRREVLRKIAVEGLTAEEVATNLQVTTRTVEADLKNALTHCADRLRRKRVLRLGGPRPKS</sequence>
<keyword evidence="3" id="KW-0731">Sigma factor</keyword>
<dbReference type="InterPro" id="IPR014284">
    <property type="entry name" value="RNA_pol_sigma-70_dom"/>
</dbReference>
<dbReference type="GO" id="GO:0016987">
    <property type="term" value="F:sigma factor activity"/>
    <property type="evidence" value="ECO:0007669"/>
    <property type="project" value="UniProtKB-KW"/>
</dbReference>
<protein>
    <submittedName>
        <fullName evidence="6">Sigma-70 family RNA polymerase sigma factor</fullName>
    </submittedName>
</protein>
<accession>A0A549T6C7</accession>
<evidence type="ECO:0000313" key="6">
    <source>
        <dbReference type="EMBL" id="TRL37422.1"/>
    </source>
</evidence>
<comment type="caution">
    <text evidence="6">The sequence shown here is derived from an EMBL/GenBank/DDBJ whole genome shotgun (WGS) entry which is preliminary data.</text>
</comment>
<proteinExistence type="inferred from homology"/>
<reference evidence="6 7" key="1">
    <citation type="submission" date="2019-07" db="EMBL/GenBank/DDBJ databases">
        <title>Ln-dependent methylotrophs.</title>
        <authorList>
            <person name="Tani A."/>
        </authorList>
    </citation>
    <scope>NUCLEOTIDE SEQUENCE [LARGE SCALE GENOMIC DNA]</scope>
    <source>
        <strain evidence="6 7">SM89A</strain>
    </source>
</reference>
<evidence type="ECO:0000256" key="2">
    <source>
        <dbReference type="ARBA" id="ARBA00023015"/>
    </source>
</evidence>
<dbReference type="InterPro" id="IPR036388">
    <property type="entry name" value="WH-like_DNA-bd_sf"/>
</dbReference>
<evidence type="ECO:0000256" key="1">
    <source>
        <dbReference type="ARBA" id="ARBA00010641"/>
    </source>
</evidence>
<dbReference type="AlphaFoldDB" id="A0A549T6C7"/>
<dbReference type="InterPro" id="IPR013249">
    <property type="entry name" value="RNA_pol_sigma70_r4_t2"/>
</dbReference>
<keyword evidence="4" id="KW-0804">Transcription</keyword>
<evidence type="ECO:0000259" key="5">
    <source>
        <dbReference type="Pfam" id="PF08281"/>
    </source>
</evidence>
<dbReference type="Pfam" id="PF08281">
    <property type="entry name" value="Sigma70_r4_2"/>
    <property type="match status" value="1"/>
</dbReference>
<evidence type="ECO:0000256" key="4">
    <source>
        <dbReference type="ARBA" id="ARBA00023163"/>
    </source>
</evidence>
<name>A0A549T6C7_METSR</name>
<dbReference type="Gene3D" id="1.10.10.10">
    <property type="entry name" value="Winged helix-like DNA-binding domain superfamily/Winged helix DNA-binding domain"/>
    <property type="match status" value="1"/>
</dbReference>
<evidence type="ECO:0000256" key="3">
    <source>
        <dbReference type="ARBA" id="ARBA00023082"/>
    </source>
</evidence>
<evidence type="ECO:0000313" key="7">
    <source>
        <dbReference type="Proteomes" id="UP000316781"/>
    </source>
</evidence>
<dbReference type="GO" id="GO:0003677">
    <property type="term" value="F:DNA binding"/>
    <property type="evidence" value="ECO:0007669"/>
    <property type="project" value="InterPro"/>
</dbReference>
<comment type="similarity">
    <text evidence="1">Belongs to the sigma-70 factor family. ECF subfamily.</text>
</comment>
<dbReference type="Gene3D" id="1.10.1740.10">
    <property type="match status" value="1"/>
</dbReference>
<dbReference type="SUPFAM" id="SSF88946">
    <property type="entry name" value="Sigma2 domain of RNA polymerase sigma factors"/>
    <property type="match status" value="1"/>
</dbReference>
<dbReference type="PANTHER" id="PTHR43133:SF63">
    <property type="entry name" value="RNA POLYMERASE SIGMA FACTOR FECI-RELATED"/>
    <property type="match status" value="1"/>
</dbReference>
<dbReference type="RefSeq" id="WP_142861719.1">
    <property type="nucleotide sequence ID" value="NZ_BGJY01000004.1"/>
</dbReference>
<dbReference type="NCBIfam" id="TIGR02937">
    <property type="entry name" value="sigma70-ECF"/>
    <property type="match status" value="1"/>
</dbReference>
<dbReference type="GO" id="GO:0006352">
    <property type="term" value="P:DNA-templated transcription initiation"/>
    <property type="evidence" value="ECO:0007669"/>
    <property type="project" value="InterPro"/>
</dbReference>
<dbReference type="Proteomes" id="UP000316781">
    <property type="component" value="Unassembled WGS sequence"/>
</dbReference>
<feature type="domain" description="RNA polymerase sigma factor 70 region 4 type 2" evidence="5">
    <location>
        <begin position="109"/>
        <end position="161"/>
    </location>
</feature>
<keyword evidence="2" id="KW-0805">Transcription regulation</keyword>
<dbReference type="InterPro" id="IPR013325">
    <property type="entry name" value="RNA_pol_sigma_r2"/>
</dbReference>
<dbReference type="EMBL" id="VJMF01000012">
    <property type="protein sequence ID" value="TRL37422.1"/>
    <property type="molecule type" value="Genomic_DNA"/>
</dbReference>
<dbReference type="InterPro" id="IPR039425">
    <property type="entry name" value="RNA_pol_sigma-70-like"/>
</dbReference>
<gene>
    <name evidence="6" type="ORF">FM996_02600</name>
</gene>
<dbReference type="SUPFAM" id="SSF88659">
    <property type="entry name" value="Sigma3 and sigma4 domains of RNA polymerase sigma factors"/>
    <property type="match status" value="1"/>
</dbReference>